<keyword evidence="9" id="KW-0969">Cilium</keyword>
<dbReference type="GO" id="GO:0009424">
    <property type="term" value="C:bacterial-type flagellum hook"/>
    <property type="evidence" value="ECO:0007669"/>
    <property type="project" value="UniProtKB-UniRule"/>
</dbReference>
<evidence type="ECO:0000313" key="11">
    <source>
        <dbReference type="Proteomes" id="UP000439591"/>
    </source>
</evidence>
<comment type="subcellular location">
    <subcellularLocation>
        <location evidence="5">Secreted</location>
    </subcellularLocation>
    <subcellularLocation>
        <location evidence="5">Bacterial flagellum</location>
    </subcellularLocation>
</comment>
<dbReference type="Proteomes" id="UP000439591">
    <property type="component" value="Unassembled WGS sequence"/>
</dbReference>
<dbReference type="GO" id="GO:0071973">
    <property type="term" value="P:bacterial-type flagellum-dependent cell motility"/>
    <property type="evidence" value="ECO:0007669"/>
    <property type="project" value="TreeGrafter"/>
</dbReference>
<keyword evidence="3" id="KW-0175">Coiled coil</keyword>
<evidence type="ECO:0000259" key="7">
    <source>
        <dbReference type="Pfam" id="PF07195"/>
    </source>
</evidence>
<evidence type="ECO:0000313" key="8">
    <source>
        <dbReference type="EMBL" id="CAA0090812.1"/>
    </source>
</evidence>
<dbReference type="InterPro" id="IPR040026">
    <property type="entry name" value="FliD"/>
</dbReference>
<dbReference type="InterPro" id="IPR003481">
    <property type="entry name" value="FliD_N"/>
</dbReference>
<reference evidence="10 11" key="1">
    <citation type="submission" date="2019-11" db="EMBL/GenBank/DDBJ databases">
        <authorList>
            <person name="Holert J."/>
        </authorList>
    </citation>
    <scope>NUCLEOTIDE SEQUENCE [LARGE SCALE GENOMIC DNA]</scope>
    <source>
        <strain evidence="9">BC3_2A</strain>
        <strain evidence="8">SB11_1A</strain>
    </source>
</reference>
<dbReference type="GO" id="GO:0005576">
    <property type="term" value="C:extracellular region"/>
    <property type="evidence" value="ECO:0007669"/>
    <property type="project" value="UniProtKB-SubCell"/>
</dbReference>
<dbReference type="GO" id="GO:0007155">
    <property type="term" value="P:cell adhesion"/>
    <property type="evidence" value="ECO:0007669"/>
    <property type="project" value="InterPro"/>
</dbReference>
<evidence type="ECO:0000256" key="5">
    <source>
        <dbReference type="RuleBase" id="RU362066"/>
    </source>
</evidence>
<dbReference type="RefSeq" id="WP_159268660.1">
    <property type="nucleotide sequence ID" value="NZ_CACSIK010000001.1"/>
</dbReference>
<dbReference type="AlphaFoldDB" id="A0A5S9P4Z7"/>
<dbReference type="OrthoDB" id="9810816at2"/>
<keyword evidence="9" id="KW-0282">Flagellum</keyword>
<dbReference type="Proteomes" id="UP000435877">
    <property type="component" value="Unassembled WGS sequence"/>
</dbReference>
<gene>
    <name evidence="9" type="primary">fliD</name>
    <name evidence="8" type="ORF">IHBHHGIJ_02072</name>
    <name evidence="9" type="ORF">KFEGEMFD_01674</name>
</gene>
<keyword evidence="10" id="KW-1185">Reference proteome</keyword>
<dbReference type="GO" id="GO:0009421">
    <property type="term" value="C:bacterial-type flagellum filament cap"/>
    <property type="evidence" value="ECO:0007669"/>
    <property type="project" value="InterPro"/>
</dbReference>
<dbReference type="PANTHER" id="PTHR30288">
    <property type="entry name" value="FLAGELLAR CAP/ASSEMBLY PROTEIN FLID"/>
    <property type="match status" value="1"/>
</dbReference>
<evidence type="ECO:0000259" key="6">
    <source>
        <dbReference type="Pfam" id="PF02465"/>
    </source>
</evidence>
<dbReference type="Gene3D" id="3.30.70.2120">
    <property type="match status" value="1"/>
</dbReference>
<dbReference type="Pfam" id="PF07195">
    <property type="entry name" value="FliD_C"/>
    <property type="match status" value="1"/>
</dbReference>
<comment type="function">
    <text evidence="5">Required for morphogenesis and for the elongation of the flagellar filament by facilitating polymerization of the flagellin monomers at the tip of growing filament. Forms a capping structure, which prevents flagellin subunits (transported through the central channel of the flagellum) from leaking out without polymerization at the distal end.</text>
</comment>
<keyword evidence="4 5" id="KW-0975">Bacterial flagellum</keyword>
<dbReference type="InterPro" id="IPR010809">
    <property type="entry name" value="FliD_C"/>
</dbReference>
<name>A0A5S9P4Z7_9GAMM</name>
<sequence length="465" mass="48892">MASVTVSGIGSGLDISSIVSQLVEAERSPTETRLNSKESLIQARLSAYGSLKSALTNFQSSLSTLKDAETFTKNNAVVSDSSVFTASVTDEASVGSYSVQVEQLATNHKIASQAYTDSDTSVGSGELDISVNGESFSITVAEGEDSLTQIRDAINSAEDNTGVSASIVNDQDGAHLVFSATKSGVDNAINISAVNGGSGDLSQLNFDASLETQLSSMVEKTTAVDTIVIIDGFTQTSSDNTISDMIEGVTFNVLEASPGDEFSLNVSQDKDVVESAVENFVTNYNTLMTTINDLTAYDAETNTAGLLQGDSTVRSVANQLRQEMGTIVGDLDSELDSLSEIGITTGDAGKLELDESTLSDIISSDFSSLSGIFSSDNGYATRLDSLIEDITASDGILENRTTGLSSQVDTITSQREALDLRIEVIEARYQAQFSALDSLLSQLTTTGDFLTEQLANLPGSVYSSS</sequence>
<evidence type="ECO:0000256" key="4">
    <source>
        <dbReference type="ARBA" id="ARBA00023143"/>
    </source>
</evidence>
<evidence type="ECO:0000313" key="9">
    <source>
        <dbReference type="EMBL" id="CAA0098304.1"/>
    </source>
</evidence>
<proteinExistence type="inferred from homology"/>
<comment type="similarity">
    <text evidence="1 5">Belongs to the FliD family.</text>
</comment>
<feature type="domain" description="Flagellar hook-associated protein 2 N-terminal" evidence="6">
    <location>
        <begin position="11"/>
        <end position="108"/>
    </location>
</feature>
<dbReference type="EMBL" id="CACSIM010000002">
    <property type="protein sequence ID" value="CAA0098304.1"/>
    <property type="molecule type" value="Genomic_DNA"/>
</dbReference>
<dbReference type="InterPro" id="IPR010810">
    <property type="entry name" value="Flagellin_hook_IN_motif"/>
</dbReference>
<evidence type="ECO:0000256" key="1">
    <source>
        <dbReference type="ARBA" id="ARBA00009764"/>
    </source>
</evidence>
<evidence type="ECO:0000256" key="2">
    <source>
        <dbReference type="ARBA" id="ARBA00011255"/>
    </source>
</evidence>
<dbReference type="EMBL" id="CACSIK010000001">
    <property type="protein sequence ID" value="CAA0090812.1"/>
    <property type="molecule type" value="Genomic_DNA"/>
</dbReference>
<dbReference type="PANTHER" id="PTHR30288:SF0">
    <property type="entry name" value="FLAGELLAR HOOK-ASSOCIATED PROTEIN 2"/>
    <property type="match status" value="1"/>
</dbReference>
<comment type="subunit">
    <text evidence="2 5">Homopentamer.</text>
</comment>
<dbReference type="Pfam" id="PF07196">
    <property type="entry name" value="Flagellin_IN"/>
    <property type="match status" value="1"/>
</dbReference>
<protein>
    <recommendedName>
        <fullName evidence="5">Flagellar hook-associated protein 2</fullName>
        <shortName evidence="5">HAP2</shortName>
    </recommendedName>
    <alternativeName>
        <fullName evidence="5">Flagellar cap protein</fullName>
    </alternativeName>
</protein>
<keyword evidence="9" id="KW-0966">Cell projection</keyword>
<dbReference type="Pfam" id="PF02465">
    <property type="entry name" value="FliD_N"/>
    <property type="match status" value="1"/>
</dbReference>
<keyword evidence="5" id="KW-0964">Secreted</keyword>
<organism evidence="9 11">
    <name type="scientific">Zhongshania aliphaticivorans</name>
    <dbReference type="NCBI Taxonomy" id="1470434"/>
    <lineage>
        <taxon>Bacteria</taxon>
        <taxon>Pseudomonadati</taxon>
        <taxon>Pseudomonadota</taxon>
        <taxon>Gammaproteobacteria</taxon>
        <taxon>Cellvibrionales</taxon>
        <taxon>Spongiibacteraceae</taxon>
        <taxon>Zhongshania</taxon>
    </lineage>
</organism>
<evidence type="ECO:0000256" key="3">
    <source>
        <dbReference type="ARBA" id="ARBA00023054"/>
    </source>
</evidence>
<feature type="domain" description="Flagellar hook-associated protein 2 C-terminal" evidence="7">
    <location>
        <begin position="225"/>
        <end position="444"/>
    </location>
</feature>
<evidence type="ECO:0000313" key="10">
    <source>
        <dbReference type="Proteomes" id="UP000435877"/>
    </source>
</evidence>
<accession>A0A5S9P4Z7</accession>